<evidence type="ECO:0000313" key="4">
    <source>
        <dbReference type="EMBL" id="MDV6234033.1"/>
    </source>
</evidence>
<keyword evidence="3" id="KW-0325">Glycoprotein</keyword>
<dbReference type="AlphaFoldDB" id="A0A2N0BAS1"/>
<proteinExistence type="predicted"/>
<reference evidence="5" key="1">
    <citation type="submission" date="2017-07" db="EMBL/GenBank/DDBJ databases">
        <title>Leptospira spp. isolated from tropical soils.</title>
        <authorList>
            <person name="Thibeaux R."/>
            <person name="Iraola G."/>
            <person name="Ferres I."/>
            <person name="Bierque E."/>
            <person name="Girault D."/>
            <person name="Soupe-Gilbert M.-E."/>
            <person name="Picardeau M."/>
            <person name="Goarant C."/>
        </authorList>
    </citation>
    <scope>NUCLEOTIDE SEQUENCE [LARGE SCALE GENOMIC DNA]</scope>
    <source>
        <strain evidence="5">ATI7-C-A5</strain>
    </source>
</reference>
<dbReference type="GO" id="GO:0007160">
    <property type="term" value="P:cell-matrix adhesion"/>
    <property type="evidence" value="ECO:0007669"/>
    <property type="project" value="TreeGrafter"/>
</dbReference>
<name>A0A2N0BAS1_9LEPT</name>
<reference evidence="4 6" key="2">
    <citation type="journal article" date="2018" name="Microb. Genom.">
        <title>Deciphering the unexplored Leptospira diversity from soils uncovers genomic evolution to virulence.</title>
        <authorList>
            <person name="Thibeaux R."/>
            <person name="Iraola G."/>
            <person name="Ferres I."/>
            <person name="Bierque E."/>
            <person name="Girault D."/>
            <person name="Soupe-Gilbert M.E."/>
            <person name="Picardeau M."/>
            <person name="Goarant C."/>
        </authorList>
    </citation>
    <scope>NUCLEOTIDE SEQUENCE [LARGE SCALE GENOMIC DNA]</scope>
    <source>
        <strain evidence="4 6">ATI7-C-A5</strain>
    </source>
</reference>
<dbReference type="Gene3D" id="2.130.10.130">
    <property type="entry name" value="Integrin alpha, N-terminal"/>
    <property type="match status" value="3"/>
</dbReference>
<dbReference type="GO" id="GO:0005178">
    <property type="term" value="F:integrin binding"/>
    <property type="evidence" value="ECO:0007669"/>
    <property type="project" value="TreeGrafter"/>
</dbReference>
<sequence>MKRCFATFFILSVSASCSLKSMENVCDVSGSIFYKNLLLSYIFNSGKISGCGVEGQLPSGAPPRILNAGENRILNSGFLAGDFGTDVSEVQISLDSGPFTSAVLSGNQWKFQLPAAGVPSTIPASGVWKEWSFHTISIRSMDSSGQSSLTATIRVQMGINRDVNGDGYPDVLIGSQASNSVRVYFSLGKARGISASPVSIINGGGGGFGYSVKLGDVDGDGYADGVVGDGSDNGVSVYLSLGTSGGLSTTAVTSFTAGTGGIVNVALGDTNGDGFTDLLLGACYDSGNAGGIYVYTSSGVVGQGVTYSQNIANPGGISFFGYAVALGDVNGDGKADAMIASVGSGQNGSSYIYIAQTFGTYGGTPSQTISGSPNWYANSIYASDINRDGLTDMIVGAYQENGGSIYLYNSNGSSAVGAINSPVIGLPGSANGTAVSSGDVNGDGFFDILGGGYTYTNTNSNQGSGTSFLYGGDLFGLTPTAFNFVTAPVNEGQMGISITSADIDGDGFSDLMIGAPSSVGGSATNAGRVYLYFSDGAGGYSSAPQTFADPDGTGGFGQSMDI</sequence>
<dbReference type="InterPro" id="IPR000413">
    <property type="entry name" value="Integrin_alpha"/>
</dbReference>
<evidence type="ECO:0000313" key="6">
    <source>
        <dbReference type="Proteomes" id="UP000232122"/>
    </source>
</evidence>
<reference evidence="4" key="3">
    <citation type="submission" date="2023-10" db="EMBL/GenBank/DDBJ databases">
        <authorList>
            <person name="Picardeau M."/>
            <person name="Thibeaux R."/>
        </authorList>
    </citation>
    <scope>NUCLEOTIDE SEQUENCE</scope>
    <source>
        <strain evidence="4">ATI7-C-A5</strain>
    </source>
</reference>
<dbReference type="InterPro" id="IPR013519">
    <property type="entry name" value="Int_alpha_beta-p"/>
</dbReference>
<gene>
    <name evidence="4" type="ORF">CH379_000090</name>
    <name evidence="5" type="ORF">CH379_06995</name>
</gene>
<dbReference type="GO" id="GO:0033627">
    <property type="term" value="P:cell adhesion mediated by integrin"/>
    <property type="evidence" value="ECO:0007669"/>
    <property type="project" value="TreeGrafter"/>
</dbReference>
<evidence type="ECO:0000256" key="2">
    <source>
        <dbReference type="ARBA" id="ARBA00022737"/>
    </source>
</evidence>
<accession>A0A2N0BAS1</accession>
<dbReference type="EMBL" id="NPEF02000001">
    <property type="protein sequence ID" value="MDV6234033.1"/>
    <property type="molecule type" value="Genomic_DNA"/>
</dbReference>
<organism evidence="5">
    <name type="scientific">Leptospira ellisii</name>
    <dbReference type="NCBI Taxonomy" id="2023197"/>
    <lineage>
        <taxon>Bacteria</taxon>
        <taxon>Pseudomonadati</taxon>
        <taxon>Spirochaetota</taxon>
        <taxon>Spirochaetia</taxon>
        <taxon>Leptospirales</taxon>
        <taxon>Leptospiraceae</taxon>
        <taxon>Leptospira</taxon>
    </lineage>
</organism>
<dbReference type="EMBL" id="NPEF01000053">
    <property type="protein sequence ID" value="PJZ93616.1"/>
    <property type="molecule type" value="Genomic_DNA"/>
</dbReference>
<dbReference type="PROSITE" id="PS51257">
    <property type="entry name" value="PROKAR_LIPOPROTEIN"/>
    <property type="match status" value="1"/>
</dbReference>
<dbReference type="GO" id="GO:0009897">
    <property type="term" value="C:external side of plasma membrane"/>
    <property type="evidence" value="ECO:0007669"/>
    <property type="project" value="TreeGrafter"/>
</dbReference>
<dbReference type="RefSeq" id="WP_100747758.1">
    <property type="nucleotide sequence ID" value="NZ_NPEF02000001.1"/>
</dbReference>
<dbReference type="PROSITE" id="PS51470">
    <property type="entry name" value="FG_GAP"/>
    <property type="match status" value="2"/>
</dbReference>
<dbReference type="InterPro" id="IPR013517">
    <property type="entry name" value="FG-GAP"/>
</dbReference>
<keyword evidence="2" id="KW-0677">Repeat</keyword>
<dbReference type="GO" id="GO:0008305">
    <property type="term" value="C:integrin complex"/>
    <property type="evidence" value="ECO:0007669"/>
    <property type="project" value="InterPro"/>
</dbReference>
<evidence type="ECO:0000256" key="1">
    <source>
        <dbReference type="ARBA" id="ARBA00022729"/>
    </source>
</evidence>
<dbReference type="InterPro" id="IPR028994">
    <property type="entry name" value="Integrin_alpha_N"/>
</dbReference>
<dbReference type="OrthoDB" id="344301at2"/>
<dbReference type="GO" id="GO:0098609">
    <property type="term" value="P:cell-cell adhesion"/>
    <property type="evidence" value="ECO:0007669"/>
    <property type="project" value="TreeGrafter"/>
</dbReference>
<dbReference type="GO" id="GO:0007229">
    <property type="term" value="P:integrin-mediated signaling pathway"/>
    <property type="evidence" value="ECO:0007669"/>
    <property type="project" value="TreeGrafter"/>
</dbReference>
<dbReference type="Proteomes" id="UP000232122">
    <property type="component" value="Unassembled WGS sequence"/>
</dbReference>
<comment type="caution">
    <text evidence="5">The sequence shown here is derived from an EMBL/GenBank/DDBJ whole genome shotgun (WGS) entry which is preliminary data.</text>
</comment>
<dbReference type="SMART" id="SM00191">
    <property type="entry name" value="Int_alpha"/>
    <property type="match status" value="7"/>
</dbReference>
<dbReference type="PANTHER" id="PTHR23220">
    <property type="entry name" value="INTEGRIN ALPHA"/>
    <property type="match status" value="1"/>
</dbReference>
<dbReference type="Pfam" id="PF13517">
    <property type="entry name" value="FG-GAP_3"/>
    <property type="match status" value="2"/>
</dbReference>
<keyword evidence="1" id="KW-0732">Signal</keyword>
<evidence type="ECO:0000256" key="3">
    <source>
        <dbReference type="ARBA" id="ARBA00023180"/>
    </source>
</evidence>
<accession>A0A2N0BHX7</accession>
<protein>
    <submittedName>
        <fullName evidence="4">FG-GAP and VCBS repeat-containing protein</fullName>
    </submittedName>
</protein>
<dbReference type="SUPFAM" id="SSF69318">
    <property type="entry name" value="Integrin alpha N-terminal domain"/>
    <property type="match status" value="2"/>
</dbReference>
<evidence type="ECO:0000313" key="5">
    <source>
        <dbReference type="EMBL" id="PJZ93616.1"/>
    </source>
</evidence>
<keyword evidence="6" id="KW-1185">Reference proteome</keyword>
<dbReference type="Pfam" id="PF01839">
    <property type="entry name" value="FG-GAP"/>
    <property type="match status" value="3"/>
</dbReference>
<dbReference type="PANTHER" id="PTHR23220:SF133">
    <property type="entry name" value="INTEGRIN ALPHA-PS2"/>
    <property type="match status" value="1"/>
</dbReference>
<dbReference type="PRINTS" id="PR01185">
    <property type="entry name" value="INTEGRINA"/>
</dbReference>